<dbReference type="Gene3D" id="3.20.20.80">
    <property type="entry name" value="Glycosidases"/>
    <property type="match status" value="1"/>
</dbReference>
<evidence type="ECO:0000256" key="3">
    <source>
        <dbReference type="ARBA" id="ARBA00023295"/>
    </source>
</evidence>
<evidence type="ECO:0000256" key="5">
    <source>
        <dbReference type="RuleBase" id="RU003690"/>
    </source>
</evidence>
<evidence type="ECO:0000256" key="2">
    <source>
        <dbReference type="ARBA" id="ARBA00022801"/>
    </source>
</evidence>
<evidence type="ECO:0000313" key="7">
    <source>
        <dbReference type="EMBL" id="HJG29281.1"/>
    </source>
</evidence>
<evidence type="ECO:0000313" key="8">
    <source>
        <dbReference type="Proteomes" id="UP000782880"/>
    </source>
</evidence>
<gene>
    <name evidence="7" type="ORF">K8V20_11640</name>
</gene>
<accession>A0A921ILM5</accession>
<dbReference type="Pfam" id="PF00232">
    <property type="entry name" value="Glyco_hydro_1"/>
    <property type="match status" value="1"/>
</dbReference>
<dbReference type="InterPro" id="IPR018120">
    <property type="entry name" value="Glyco_hydro_1_AS"/>
</dbReference>
<dbReference type="InterPro" id="IPR017853">
    <property type="entry name" value="GH"/>
</dbReference>
<dbReference type="EMBL" id="DYVE01000300">
    <property type="protein sequence ID" value="HJG29281.1"/>
    <property type="molecule type" value="Genomic_DNA"/>
</dbReference>
<proteinExistence type="inferred from homology"/>
<dbReference type="PRINTS" id="PR00131">
    <property type="entry name" value="GLHYDRLASE1"/>
</dbReference>
<keyword evidence="2 6" id="KW-0378">Hydrolase</keyword>
<organism evidence="7 8">
    <name type="scientific">Subdoligranulum variabile</name>
    <dbReference type="NCBI Taxonomy" id="214851"/>
    <lineage>
        <taxon>Bacteria</taxon>
        <taxon>Bacillati</taxon>
        <taxon>Bacillota</taxon>
        <taxon>Clostridia</taxon>
        <taxon>Eubacteriales</taxon>
        <taxon>Oscillospiraceae</taxon>
        <taxon>Subdoligranulum</taxon>
    </lineage>
</organism>
<protein>
    <submittedName>
        <fullName evidence="7">Glycoside hydrolase family 1 protein</fullName>
    </submittedName>
</protein>
<dbReference type="AlphaFoldDB" id="A0A921ILM5"/>
<dbReference type="GO" id="GO:0008422">
    <property type="term" value="F:beta-glucosidase activity"/>
    <property type="evidence" value="ECO:0007669"/>
    <property type="project" value="TreeGrafter"/>
</dbReference>
<keyword evidence="3 6" id="KW-0326">Glycosidase</keyword>
<evidence type="ECO:0000256" key="4">
    <source>
        <dbReference type="PROSITE-ProRule" id="PRU10055"/>
    </source>
</evidence>
<evidence type="ECO:0000256" key="6">
    <source>
        <dbReference type="RuleBase" id="RU004468"/>
    </source>
</evidence>
<evidence type="ECO:0000256" key="1">
    <source>
        <dbReference type="ARBA" id="ARBA00010838"/>
    </source>
</evidence>
<dbReference type="PANTHER" id="PTHR10353:SF122">
    <property type="entry name" value="6-PHOSPHO-BETA-GLUCOSIDASE ASCB-RELATED"/>
    <property type="match status" value="1"/>
</dbReference>
<dbReference type="PROSITE" id="PS00653">
    <property type="entry name" value="GLYCOSYL_HYDROL_F1_2"/>
    <property type="match status" value="1"/>
</dbReference>
<dbReference type="PANTHER" id="PTHR10353">
    <property type="entry name" value="GLYCOSYL HYDROLASE"/>
    <property type="match status" value="1"/>
</dbReference>
<dbReference type="GO" id="GO:0005829">
    <property type="term" value="C:cytosol"/>
    <property type="evidence" value="ECO:0007669"/>
    <property type="project" value="TreeGrafter"/>
</dbReference>
<dbReference type="PROSITE" id="PS00572">
    <property type="entry name" value="GLYCOSYL_HYDROL_F1_1"/>
    <property type="match status" value="1"/>
</dbReference>
<reference evidence="7" key="1">
    <citation type="journal article" date="2021" name="PeerJ">
        <title>Extensive microbial diversity within the chicken gut microbiome revealed by metagenomics and culture.</title>
        <authorList>
            <person name="Gilroy R."/>
            <person name="Ravi A."/>
            <person name="Getino M."/>
            <person name="Pursley I."/>
            <person name="Horton D.L."/>
            <person name="Alikhan N.F."/>
            <person name="Baker D."/>
            <person name="Gharbi K."/>
            <person name="Hall N."/>
            <person name="Watson M."/>
            <person name="Adriaenssens E.M."/>
            <person name="Foster-Nyarko E."/>
            <person name="Jarju S."/>
            <person name="Secka A."/>
            <person name="Antonio M."/>
            <person name="Oren A."/>
            <person name="Chaudhuri R.R."/>
            <person name="La Ragione R."/>
            <person name="Hildebrand F."/>
            <person name="Pallen M.J."/>
        </authorList>
    </citation>
    <scope>NUCLEOTIDE SEQUENCE</scope>
    <source>
        <strain evidence="7">ChiBcec21-2208</strain>
    </source>
</reference>
<reference evidence="7" key="2">
    <citation type="submission" date="2021-09" db="EMBL/GenBank/DDBJ databases">
        <authorList>
            <person name="Gilroy R."/>
        </authorList>
    </citation>
    <scope>NUCLEOTIDE SEQUENCE</scope>
    <source>
        <strain evidence="7">ChiBcec21-2208</strain>
    </source>
</reference>
<dbReference type="SUPFAM" id="SSF51445">
    <property type="entry name" value="(Trans)glycosidases"/>
    <property type="match status" value="1"/>
</dbReference>
<dbReference type="GO" id="GO:0016052">
    <property type="term" value="P:carbohydrate catabolic process"/>
    <property type="evidence" value="ECO:0007669"/>
    <property type="project" value="TreeGrafter"/>
</dbReference>
<dbReference type="InterPro" id="IPR033132">
    <property type="entry name" value="GH_1_N_CS"/>
</dbReference>
<dbReference type="InterPro" id="IPR001360">
    <property type="entry name" value="Glyco_hydro_1"/>
</dbReference>
<name>A0A921ILM5_9FIRM</name>
<dbReference type="Proteomes" id="UP000782880">
    <property type="component" value="Unassembled WGS sequence"/>
</dbReference>
<dbReference type="FunFam" id="3.20.20.80:FF:000004">
    <property type="entry name" value="Beta-glucosidase 6-phospho-beta-glucosidase"/>
    <property type="match status" value="1"/>
</dbReference>
<feature type="active site" description="Nucleophile" evidence="4">
    <location>
        <position position="401"/>
    </location>
</feature>
<sequence length="500" mass="57113">MAEKNLQYPFPEGFLWGGAIAANQSEGAWLEDGKKPQATDVMVGIITDGHTPGVKYNPETGKYEMSLYPDKVYLAHEAIDFYHRYKEDLQLMAGMGMNCFRTSISWARIFPNGDELAPNEAGLKHYDDLFDTMLSLGMQPIVTITHFDTPLHLMCEYNGWSNRKMIRFFLNYCNVIFRRYGSKVKYWLTFNEINNIFRMPFAAGGVMPSHYDPNAADFAANYTQKELHQALHNTMVANAECVRLFHSLVPNGKIGCMIAGSHLATYPATCDPKDVLATLDARRNTFLFTDIMVAGVYPEYLRKMWKDQGIEPEIQDGELELIRDNTVDYIGFSYYYSNVCNAAVGAEFFEGTLTKGSRKVRNPYITEFSPSPWNFPLDPMGIRYVLEEYTDRYHKPLFIMENGLGLDETEVPGQMIQDPERVKFLEDHLKQVSLAIQDGCNVLGYLWWGPIDLVSSGTGEMRKRYGFVYVDRHNDGTGDLHRSIKASYYRYKEIIANNGL</sequence>
<comment type="similarity">
    <text evidence="1 5">Belongs to the glycosyl hydrolase 1 family.</text>
</comment>
<comment type="caution">
    <text evidence="7">The sequence shown here is derived from an EMBL/GenBank/DDBJ whole genome shotgun (WGS) entry which is preliminary data.</text>
</comment>